<keyword evidence="14" id="KW-0865">Zymogen</keyword>
<dbReference type="EMBL" id="KB202444">
    <property type="protein sequence ID" value="ESO90336.1"/>
    <property type="molecule type" value="Genomic_DNA"/>
</dbReference>
<comment type="similarity">
    <text evidence="4 17">Belongs to the peptidase M14 family.</text>
</comment>
<dbReference type="GeneID" id="20245693"/>
<comment type="function">
    <text evidence="16">Involved in the digestion of the blood meal.</text>
</comment>
<dbReference type="HOGENOM" id="CLU_019326_2_1_1"/>
<dbReference type="KEGG" id="lgi:LOTGIDRAFT_204246"/>
<evidence type="ECO:0000256" key="7">
    <source>
        <dbReference type="ARBA" id="ARBA00022670"/>
    </source>
</evidence>
<keyword evidence="6" id="KW-0121">Carboxypeptidase</keyword>
<sequence>MAKFRPLTCVVIFIGLFVCSLTEHVKYNGHRVIRFTPQNQRQFQLVEKLQTDPQQIDIWHRSAGVEWPLDISGSATDLVPVLDTFGKAGMHAETLINDVQIYIDAQLESNQGIPGIDDDFDYSKYHKIEEIEQWVKDITQEYSNISKMITITKSFEGREMLAIQISVPTNSTNQRPAAFIEGGIHAREWISPATVIYMASQMLENYGKDKEVTSALEAFDWYIVPVVNVDGYAYTWDKERLWRKTRTKHILCYGSDPNRNWDNHWCNGESGPGGRNPCSETYCGPKAFSEPVVKGVADFILSKPKGTFKIFIDFHSYSQLWMSPFGWTKNLPADYTQQEASSKAATEAITEVHGTKYVYGPIATTIYLASGSSADWTYSNASVKYSYGVELRDTGEYGFLLPADKILPSGQETLQGLLALAEFVKNNP</sequence>
<dbReference type="PRINTS" id="PR00765">
    <property type="entry name" value="CRBOXYPTASEA"/>
</dbReference>
<keyword evidence="12" id="KW-0843">Virulence</keyword>
<evidence type="ECO:0000313" key="20">
    <source>
        <dbReference type="EMBL" id="ESO90336.1"/>
    </source>
</evidence>
<dbReference type="CTD" id="20245693"/>
<dbReference type="SMART" id="SM00631">
    <property type="entry name" value="Zn_pept"/>
    <property type="match status" value="1"/>
</dbReference>
<dbReference type="Pfam" id="PF02244">
    <property type="entry name" value="Propep_M14"/>
    <property type="match status" value="1"/>
</dbReference>
<evidence type="ECO:0000256" key="17">
    <source>
        <dbReference type="PROSITE-ProRule" id="PRU01379"/>
    </source>
</evidence>
<evidence type="ECO:0000256" key="11">
    <source>
        <dbReference type="ARBA" id="ARBA00022833"/>
    </source>
</evidence>
<comment type="cofactor">
    <cofactor evidence="1">
        <name>Zn(2+)</name>
        <dbReference type="ChEBI" id="CHEBI:29105"/>
    </cofactor>
</comment>
<keyword evidence="10" id="KW-0378">Hydrolase</keyword>
<comment type="function">
    <text evidence="2">Extracellular metalloprotease that contributes to pathogenicity.</text>
</comment>
<evidence type="ECO:0000256" key="13">
    <source>
        <dbReference type="ARBA" id="ARBA00023049"/>
    </source>
</evidence>
<keyword evidence="13" id="KW-0482">Metalloprotease</keyword>
<keyword evidence="15" id="KW-1015">Disulfide bond</keyword>
<accession>V4AAN0</accession>
<dbReference type="PROSITE" id="PS52035">
    <property type="entry name" value="PEPTIDASE_M14"/>
    <property type="match status" value="1"/>
</dbReference>
<feature type="active site" description="Proton donor/acceptor" evidence="17">
    <location>
        <position position="390"/>
    </location>
</feature>
<keyword evidence="5" id="KW-0964">Secreted</keyword>
<dbReference type="GO" id="GO:0008270">
    <property type="term" value="F:zinc ion binding"/>
    <property type="evidence" value="ECO:0007669"/>
    <property type="project" value="InterPro"/>
</dbReference>
<evidence type="ECO:0000256" key="8">
    <source>
        <dbReference type="ARBA" id="ARBA00022723"/>
    </source>
</evidence>
<evidence type="ECO:0000259" key="19">
    <source>
        <dbReference type="PROSITE" id="PS52035"/>
    </source>
</evidence>
<feature type="signal peptide" evidence="18">
    <location>
        <begin position="1"/>
        <end position="22"/>
    </location>
</feature>
<dbReference type="SUPFAM" id="SSF53187">
    <property type="entry name" value="Zn-dependent exopeptidases"/>
    <property type="match status" value="1"/>
</dbReference>
<reference evidence="20 21" key="1">
    <citation type="journal article" date="2013" name="Nature">
        <title>Insights into bilaterian evolution from three spiralian genomes.</title>
        <authorList>
            <person name="Simakov O."/>
            <person name="Marletaz F."/>
            <person name="Cho S.J."/>
            <person name="Edsinger-Gonzales E."/>
            <person name="Havlak P."/>
            <person name="Hellsten U."/>
            <person name="Kuo D.H."/>
            <person name="Larsson T."/>
            <person name="Lv J."/>
            <person name="Arendt D."/>
            <person name="Savage R."/>
            <person name="Osoegawa K."/>
            <person name="de Jong P."/>
            <person name="Grimwood J."/>
            <person name="Chapman J.A."/>
            <person name="Shapiro H."/>
            <person name="Aerts A."/>
            <person name="Otillar R.P."/>
            <person name="Terry A.Y."/>
            <person name="Boore J.L."/>
            <person name="Grigoriev I.V."/>
            <person name="Lindberg D.R."/>
            <person name="Seaver E.C."/>
            <person name="Weisblat D.A."/>
            <person name="Putnam N.H."/>
            <person name="Rokhsar D.S."/>
        </authorList>
    </citation>
    <scope>NUCLEOTIDE SEQUENCE [LARGE SCALE GENOMIC DNA]</scope>
</reference>
<dbReference type="SUPFAM" id="SSF54897">
    <property type="entry name" value="Protease propeptides/inhibitors"/>
    <property type="match status" value="1"/>
</dbReference>
<evidence type="ECO:0000256" key="10">
    <source>
        <dbReference type="ARBA" id="ARBA00022801"/>
    </source>
</evidence>
<evidence type="ECO:0000256" key="9">
    <source>
        <dbReference type="ARBA" id="ARBA00022729"/>
    </source>
</evidence>
<organism evidence="20 21">
    <name type="scientific">Lottia gigantea</name>
    <name type="common">Giant owl limpet</name>
    <dbReference type="NCBI Taxonomy" id="225164"/>
    <lineage>
        <taxon>Eukaryota</taxon>
        <taxon>Metazoa</taxon>
        <taxon>Spiralia</taxon>
        <taxon>Lophotrochozoa</taxon>
        <taxon>Mollusca</taxon>
        <taxon>Gastropoda</taxon>
        <taxon>Patellogastropoda</taxon>
        <taxon>Lottioidea</taxon>
        <taxon>Lottiidae</taxon>
        <taxon>Lottia</taxon>
    </lineage>
</organism>
<dbReference type="Gene3D" id="3.40.630.10">
    <property type="entry name" value="Zn peptidases"/>
    <property type="match status" value="1"/>
</dbReference>
<evidence type="ECO:0000256" key="2">
    <source>
        <dbReference type="ARBA" id="ARBA00003091"/>
    </source>
</evidence>
<dbReference type="Proteomes" id="UP000030746">
    <property type="component" value="Unassembled WGS sequence"/>
</dbReference>
<dbReference type="InterPro" id="IPR003146">
    <property type="entry name" value="M14A_act_pep"/>
</dbReference>
<evidence type="ECO:0000256" key="16">
    <source>
        <dbReference type="ARBA" id="ARBA00057299"/>
    </source>
</evidence>
<evidence type="ECO:0000256" key="4">
    <source>
        <dbReference type="ARBA" id="ARBA00005988"/>
    </source>
</evidence>
<dbReference type="AlphaFoldDB" id="V4AAN0"/>
<keyword evidence="7" id="KW-0645">Protease</keyword>
<dbReference type="GO" id="GO:0004181">
    <property type="term" value="F:metallocarboxypeptidase activity"/>
    <property type="evidence" value="ECO:0007669"/>
    <property type="project" value="InterPro"/>
</dbReference>
<comment type="subcellular location">
    <subcellularLocation>
        <location evidence="3">Secreted</location>
    </subcellularLocation>
</comment>
<evidence type="ECO:0000256" key="14">
    <source>
        <dbReference type="ARBA" id="ARBA00023145"/>
    </source>
</evidence>
<evidence type="ECO:0000256" key="15">
    <source>
        <dbReference type="ARBA" id="ARBA00023157"/>
    </source>
</evidence>
<evidence type="ECO:0000256" key="6">
    <source>
        <dbReference type="ARBA" id="ARBA00022645"/>
    </source>
</evidence>
<evidence type="ECO:0000256" key="12">
    <source>
        <dbReference type="ARBA" id="ARBA00023026"/>
    </source>
</evidence>
<feature type="domain" description="Peptidase M14" evidence="19">
    <location>
        <begin position="124"/>
        <end position="424"/>
    </location>
</feature>
<keyword evidence="9 18" id="KW-0732">Signal</keyword>
<gene>
    <name evidence="20" type="ORF">LOTGIDRAFT_204246</name>
</gene>
<dbReference type="CDD" id="cd03860">
    <property type="entry name" value="M14_CP_A-B_like"/>
    <property type="match status" value="1"/>
</dbReference>
<evidence type="ECO:0000256" key="5">
    <source>
        <dbReference type="ARBA" id="ARBA00022525"/>
    </source>
</evidence>
<dbReference type="RefSeq" id="XP_009059008.1">
    <property type="nucleotide sequence ID" value="XM_009060760.1"/>
</dbReference>
<evidence type="ECO:0000256" key="1">
    <source>
        <dbReference type="ARBA" id="ARBA00001947"/>
    </source>
</evidence>
<dbReference type="InterPro" id="IPR000834">
    <property type="entry name" value="Peptidase_M14"/>
</dbReference>
<evidence type="ECO:0000313" key="21">
    <source>
        <dbReference type="Proteomes" id="UP000030746"/>
    </source>
</evidence>
<evidence type="ECO:0000256" key="18">
    <source>
        <dbReference type="SAM" id="SignalP"/>
    </source>
</evidence>
<dbReference type="PANTHER" id="PTHR11705:SF143">
    <property type="entry name" value="SLL0236 PROTEIN"/>
    <property type="match status" value="1"/>
</dbReference>
<dbReference type="OrthoDB" id="3626597at2759"/>
<dbReference type="Pfam" id="PF00246">
    <property type="entry name" value="Peptidase_M14"/>
    <property type="match status" value="1"/>
</dbReference>
<proteinExistence type="inferred from homology"/>
<keyword evidence="11" id="KW-0862">Zinc</keyword>
<dbReference type="GO" id="GO:0005615">
    <property type="term" value="C:extracellular space"/>
    <property type="evidence" value="ECO:0007669"/>
    <property type="project" value="TreeGrafter"/>
</dbReference>
<keyword evidence="21" id="KW-1185">Reference proteome</keyword>
<name>V4AAN0_LOTGI</name>
<dbReference type="Gene3D" id="3.30.70.340">
    <property type="entry name" value="Metallocarboxypeptidase-like"/>
    <property type="match status" value="1"/>
</dbReference>
<dbReference type="InterPro" id="IPR036990">
    <property type="entry name" value="M14A-like_propep"/>
</dbReference>
<dbReference type="GO" id="GO:0006508">
    <property type="term" value="P:proteolysis"/>
    <property type="evidence" value="ECO:0007669"/>
    <property type="project" value="UniProtKB-KW"/>
</dbReference>
<keyword evidence="8" id="KW-0479">Metal-binding</keyword>
<evidence type="ECO:0000256" key="3">
    <source>
        <dbReference type="ARBA" id="ARBA00004613"/>
    </source>
</evidence>
<dbReference type="FunFam" id="3.40.630.10:FF:000040">
    <property type="entry name" value="zinc carboxypeptidase"/>
    <property type="match status" value="1"/>
</dbReference>
<protein>
    <recommendedName>
        <fullName evidence="19">Peptidase M14 domain-containing protein</fullName>
    </recommendedName>
</protein>
<feature type="chain" id="PRO_5004718484" description="Peptidase M14 domain-containing protein" evidence="18">
    <location>
        <begin position="23"/>
        <end position="428"/>
    </location>
</feature>
<dbReference type="OMA" id="WSYDSGI"/>
<dbReference type="PANTHER" id="PTHR11705">
    <property type="entry name" value="PROTEASE FAMILY M14 CARBOXYPEPTIDASE A,B"/>
    <property type="match status" value="1"/>
</dbReference>